<sequence>MEKISFEEALQKLEAIVDKLESGELELQEALKLFEEGVRLSVYCQSELKATDYKISKLIETLQGEVELISFED</sequence>
<dbReference type="KEGG" id="salq:SYNTR_0373"/>
<dbReference type="GO" id="GO:0005829">
    <property type="term" value="C:cytosol"/>
    <property type="evidence" value="ECO:0007669"/>
    <property type="project" value="TreeGrafter"/>
</dbReference>
<dbReference type="PANTHER" id="PTHR34137:SF1">
    <property type="entry name" value="EXODEOXYRIBONUCLEASE 7 SMALL SUBUNIT"/>
    <property type="match status" value="1"/>
</dbReference>
<comment type="function">
    <text evidence="6">Bidirectionally degrades single-stranded DNA into large acid-insoluble oligonucleotides, which are then degraded further into small acid-soluble oligonucleotides.</text>
</comment>
<comment type="catalytic activity">
    <reaction evidence="6">
        <text>Exonucleolytic cleavage in either 5'- to 3'- or 3'- to 5'-direction to yield nucleoside 5'-phosphates.</text>
        <dbReference type="EC" id="3.1.11.6"/>
    </reaction>
</comment>
<dbReference type="InterPro" id="IPR003761">
    <property type="entry name" value="Exonuc_VII_S"/>
</dbReference>
<evidence type="ECO:0000256" key="6">
    <source>
        <dbReference type="HAMAP-Rule" id="MF_00337"/>
    </source>
</evidence>
<dbReference type="OrthoDB" id="1697399at2"/>
<proteinExistence type="inferred from homology"/>
<evidence type="ECO:0000256" key="3">
    <source>
        <dbReference type="ARBA" id="ARBA00022722"/>
    </source>
</evidence>
<keyword evidence="8" id="KW-1185">Reference proteome</keyword>
<comment type="subunit">
    <text evidence="6">Heterooligomer composed of large and small subunits.</text>
</comment>
<dbReference type="EC" id="3.1.11.6" evidence="6"/>
<protein>
    <recommendedName>
        <fullName evidence="6">Exodeoxyribonuclease 7 small subunit</fullName>
        <ecNumber evidence="6">3.1.11.6</ecNumber>
    </recommendedName>
    <alternativeName>
        <fullName evidence="6">Exodeoxyribonuclease VII small subunit</fullName>
        <shortName evidence="6">Exonuclease VII small subunit</shortName>
    </alternativeName>
</protein>
<dbReference type="NCBIfam" id="TIGR01280">
    <property type="entry name" value="xseB"/>
    <property type="match status" value="1"/>
</dbReference>
<keyword evidence="2 6" id="KW-0963">Cytoplasm</keyword>
<dbReference type="GO" id="GO:0009318">
    <property type="term" value="C:exodeoxyribonuclease VII complex"/>
    <property type="evidence" value="ECO:0007669"/>
    <property type="project" value="UniProtKB-UniRule"/>
</dbReference>
<dbReference type="HAMAP" id="MF_00337">
    <property type="entry name" value="Exonuc_7_S"/>
    <property type="match status" value="1"/>
</dbReference>
<keyword evidence="5 6" id="KW-0269">Exonuclease</keyword>
<comment type="subcellular location">
    <subcellularLocation>
        <location evidence="6">Cytoplasm</location>
    </subcellularLocation>
</comment>
<dbReference type="PANTHER" id="PTHR34137">
    <property type="entry name" value="EXODEOXYRIBONUCLEASE 7 SMALL SUBUNIT"/>
    <property type="match status" value="1"/>
</dbReference>
<dbReference type="Gene3D" id="1.10.287.1040">
    <property type="entry name" value="Exonuclease VII, small subunit"/>
    <property type="match status" value="1"/>
</dbReference>
<evidence type="ECO:0000256" key="2">
    <source>
        <dbReference type="ARBA" id="ARBA00022490"/>
    </source>
</evidence>
<dbReference type="RefSeq" id="WP_156202909.1">
    <property type="nucleotide sequence ID" value="NZ_CP046457.1"/>
</dbReference>
<dbReference type="Proteomes" id="UP000426444">
    <property type="component" value="Chromosome"/>
</dbReference>
<dbReference type="AlphaFoldDB" id="A0A6I6D6Y7"/>
<dbReference type="GO" id="GO:0006308">
    <property type="term" value="P:DNA catabolic process"/>
    <property type="evidence" value="ECO:0007669"/>
    <property type="project" value="UniProtKB-UniRule"/>
</dbReference>
<dbReference type="PIRSF" id="PIRSF006488">
    <property type="entry name" value="Exonuc_VII_S"/>
    <property type="match status" value="1"/>
</dbReference>
<gene>
    <name evidence="6" type="primary">xseB</name>
    <name evidence="7" type="ORF">SYNTR_0373</name>
</gene>
<organism evidence="7 8">
    <name type="scientific">Candidatus Syntrophocurvum alkaliphilum</name>
    <dbReference type="NCBI Taxonomy" id="2293317"/>
    <lineage>
        <taxon>Bacteria</taxon>
        <taxon>Bacillati</taxon>
        <taxon>Bacillota</taxon>
        <taxon>Clostridia</taxon>
        <taxon>Eubacteriales</taxon>
        <taxon>Syntrophomonadaceae</taxon>
        <taxon>Candidatus Syntrophocurvum</taxon>
    </lineage>
</organism>
<evidence type="ECO:0000313" key="8">
    <source>
        <dbReference type="Proteomes" id="UP000426444"/>
    </source>
</evidence>
<dbReference type="EMBL" id="CP046457">
    <property type="protein sequence ID" value="QGT98966.1"/>
    <property type="molecule type" value="Genomic_DNA"/>
</dbReference>
<evidence type="ECO:0000256" key="5">
    <source>
        <dbReference type="ARBA" id="ARBA00022839"/>
    </source>
</evidence>
<comment type="similarity">
    <text evidence="1 6">Belongs to the XseB family.</text>
</comment>
<accession>A0A6I6D6Y7</accession>
<name>A0A6I6D6Y7_9FIRM</name>
<dbReference type="InterPro" id="IPR037004">
    <property type="entry name" value="Exonuc_VII_ssu_sf"/>
</dbReference>
<keyword evidence="4 6" id="KW-0378">Hydrolase</keyword>
<keyword evidence="3 6" id="KW-0540">Nuclease</keyword>
<evidence type="ECO:0000256" key="4">
    <source>
        <dbReference type="ARBA" id="ARBA00022801"/>
    </source>
</evidence>
<evidence type="ECO:0000256" key="1">
    <source>
        <dbReference type="ARBA" id="ARBA00009998"/>
    </source>
</evidence>
<evidence type="ECO:0000313" key="7">
    <source>
        <dbReference type="EMBL" id="QGT98966.1"/>
    </source>
</evidence>
<reference evidence="8" key="1">
    <citation type="journal article" date="2019" name="Microbiology">
        <title>Complete Genome Sequence of an Uncultured Bacterium of the Candidate Phylum Bipolaricaulota.</title>
        <authorList>
            <person name="Kadnikov V.V."/>
            <person name="Mardanov A.V."/>
            <person name="Beletsky A.V."/>
            <person name="Frank Y.A."/>
            <person name="Karnachuk O.V."/>
            <person name="Ravin N.V."/>
        </authorList>
    </citation>
    <scope>NUCLEOTIDE SEQUENCE [LARGE SCALE GENOMIC DNA]</scope>
</reference>
<dbReference type="GO" id="GO:0008855">
    <property type="term" value="F:exodeoxyribonuclease VII activity"/>
    <property type="evidence" value="ECO:0007669"/>
    <property type="project" value="UniProtKB-UniRule"/>
</dbReference>
<dbReference type="Pfam" id="PF02609">
    <property type="entry name" value="Exonuc_VII_S"/>
    <property type="match status" value="1"/>
</dbReference>
<dbReference type="SUPFAM" id="SSF116842">
    <property type="entry name" value="XseB-like"/>
    <property type="match status" value="1"/>
</dbReference>